<evidence type="ECO:0000313" key="2">
    <source>
        <dbReference type="Proteomes" id="UP001307168"/>
    </source>
</evidence>
<proteinExistence type="predicted"/>
<accession>A0AAW9NAJ7</accession>
<evidence type="ECO:0000313" key="1">
    <source>
        <dbReference type="EMBL" id="MEC0272245.1"/>
    </source>
</evidence>
<dbReference type="AlphaFoldDB" id="A0AAW9NAJ7"/>
<reference evidence="1 2" key="1">
    <citation type="submission" date="2023-03" db="EMBL/GenBank/DDBJ databases">
        <title>Bacillus Genome Sequencing.</title>
        <authorList>
            <person name="Dunlap C."/>
        </authorList>
    </citation>
    <scope>NUCLEOTIDE SEQUENCE [LARGE SCALE GENOMIC DNA]</scope>
    <source>
        <strain evidence="1 2">B-41290</strain>
    </source>
</reference>
<comment type="caution">
    <text evidence="1">The sequence shown here is derived from an EMBL/GenBank/DDBJ whole genome shotgun (WGS) entry which is preliminary data.</text>
</comment>
<dbReference type="Proteomes" id="UP001307168">
    <property type="component" value="Unassembled WGS sequence"/>
</dbReference>
<dbReference type="RefSeq" id="WP_367406184.1">
    <property type="nucleotide sequence ID" value="NZ_JARNBH010000004.1"/>
</dbReference>
<protein>
    <submittedName>
        <fullName evidence="1">Uncharacterized protein</fullName>
    </submittedName>
</protein>
<organism evidence="1 2">
    <name type="scientific">Peribacillus castrilensis</name>
    <dbReference type="NCBI Taxonomy" id="2897690"/>
    <lineage>
        <taxon>Bacteria</taxon>
        <taxon>Bacillati</taxon>
        <taxon>Bacillota</taxon>
        <taxon>Bacilli</taxon>
        <taxon>Bacillales</taxon>
        <taxon>Bacillaceae</taxon>
        <taxon>Peribacillus</taxon>
    </lineage>
</organism>
<gene>
    <name evidence="1" type="ORF">P4706_04090</name>
</gene>
<sequence>MVSKTAGKVYGKRGPSGIREHKVLSMEEVVFDACFVDKLDFSIAFYKKLNRRSLCT</sequence>
<name>A0AAW9NAJ7_9BACI</name>
<keyword evidence="2" id="KW-1185">Reference proteome</keyword>
<dbReference type="EMBL" id="JARNBH010000004">
    <property type="protein sequence ID" value="MEC0272245.1"/>
    <property type="molecule type" value="Genomic_DNA"/>
</dbReference>